<keyword evidence="6" id="KW-0680">Restriction system</keyword>
<dbReference type="GO" id="GO:0032259">
    <property type="term" value="P:methylation"/>
    <property type="evidence" value="ECO:0007669"/>
    <property type="project" value="UniProtKB-KW"/>
</dbReference>
<dbReference type="GO" id="GO:0008168">
    <property type="term" value="F:methyltransferase activity"/>
    <property type="evidence" value="ECO:0007669"/>
    <property type="project" value="UniProtKB-KW"/>
</dbReference>
<keyword evidence="4" id="KW-0808">Transferase</keyword>
<dbReference type="InterPro" id="IPR051537">
    <property type="entry name" value="DNA_Adenine_Mtase"/>
</dbReference>
<protein>
    <recommendedName>
        <fullName evidence="2">site-specific DNA-methyltransferase (adenine-specific)</fullName>
        <ecNumber evidence="2">2.1.1.72</ecNumber>
    </recommendedName>
</protein>
<evidence type="ECO:0000256" key="5">
    <source>
        <dbReference type="ARBA" id="ARBA00022691"/>
    </source>
</evidence>
<dbReference type="PANTHER" id="PTHR42933">
    <property type="entry name" value="SLR6095 PROTEIN"/>
    <property type="match status" value="1"/>
</dbReference>
<dbReference type="InterPro" id="IPR022749">
    <property type="entry name" value="D12N6_MeTrfase_N"/>
</dbReference>
<dbReference type="Proteomes" id="UP001217485">
    <property type="component" value="Unassembled WGS sequence"/>
</dbReference>
<organism evidence="10 11">
    <name type="scientific">Sorangium atrum</name>
    <dbReference type="NCBI Taxonomy" id="2995308"/>
    <lineage>
        <taxon>Bacteria</taxon>
        <taxon>Pseudomonadati</taxon>
        <taxon>Myxococcota</taxon>
        <taxon>Polyangia</taxon>
        <taxon>Polyangiales</taxon>
        <taxon>Polyangiaceae</taxon>
        <taxon>Sorangium</taxon>
    </lineage>
</organism>
<dbReference type="Gene3D" id="3.40.50.150">
    <property type="entry name" value="Vaccinia Virus protein VP39"/>
    <property type="match status" value="1"/>
</dbReference>
<evidence type="ECO:0000259" key="9">
    <source>
        <dbReference type="Pfam" id="PF12161"/>
    </source>
</evidence>
<feature type="domain" description="N6 adenine-specific DNA methyltransferase N-terminal" evidence="9">
    <location>
        <begin position="7"/>
        <end position="115"/>
    </location>
</feature>
<dbReference type="PANTHER" id="PTHR42933:SF4">
    <property type="entry name" value="TYPE I RESTRICTION ENZYME ECOKI METHYLASE SUBUNIT"/>
    <property type="match status" value="1"/>
</dbReference>
<dbReference type="RefSeq" id="WP_272094464.1">
    <property type="nucleotide sequence ID" value="NZ_JAQNDK010000001.1"/>
</dbReference>
<dbReference type="SUPFAM" id="SSF53335">
    <property type="entry name" value="S-adenosyl-L-methionine-dependent methyltransferases"/>
    <property type="match status" value="1"/>
</dbReference>
<evidence type="ECO:0000256" key="4">
    <source>
        <dbReference type="ARBA" id="ARBA00022679"/>
    </source>
</evidence>
<dbReference type="PRINTS" id="PR00507">
    <property type="entry name" value="N12N6MTFRASE"/>
</dbReference>
<comment type="similarity">
    <text evidence="1">Belongs to the N(4)/N(6)-methyltransferase family.</text>
</comment>
<evidence type="ECO:0000256" key="1">
    <source>
        <dbReference type="ARBA" id="ARBA00006594"/>
    </source>
</evidence>
<proteinExistence type="inferred from homology"/>
<sequence length="487" mass="53180">MTDVVGKLWGFCHTLRHDGIDHGDYIEQITYLLFLKMAAERGIDLSRVEHRTPRGEVDATDCSWPALRARSGQALLDRYADVLRSLDGAPGVLGEIYAGSQPRFKSPASLGKLVDLIDEIEWTRLGVDIQAAAYEGLLEKAAAEGKKGAGQYFTPRALIQSIVRCIRPDPQGKPGFSLCDPACGTGGFLVAAWEWIEAEARGALDREAARRIKAGAFFGQELVARPRRLALMNLVLHGIEPRITLGDSIDAPPPDERFDVILTNPPFGTKGAHETPRREDFAIATANKQLNFIQHVLTILRPGGRAAMVLPDHCLFADQAGAVLEIVAGGCDLHTVLRLPHGTFTPYSAGVKANVVFFTKGRATERVWIYDARTGVPSITKKGRPLSPAHFAEFERCYGGDPDGRGAREAASSSEGRFRSFELREVKEREFKLDGLRWLREESLDEAGEPPEPEELATDALQELAEAVAALNRVLTLLEGGAKAAEA</sequence>
<keyword evidence="5" id="KW-0949">S-adenosyl-L-methionine</keyword>
<comment type="catalytic activity">
    <reaction evidence="7">
        <text>a 2'-deoxyadenosine in DNA + S-adenosyl-L-methionine = an N(6)-methyl-2'-deoxyadenosine in DNA + S-adenosyl-L-homocysteine + H(+)</text>
        <dbReference type="Rhea" id="RHEA:15197"/>
        <dbReference type="Rhea" id="RHEA-COMP:12418"/>
        <dbReference type="Rhea" id="RHEA-COMP:12419"/>
        <dbReference type="ChEBI" id="CHEBI:15378"/>
        <dbReference type="ChEBI" id="CHEBI:57856"/>
        <dbReference type="ChEBI" id="CHEBI:59789"/>
        <dbReference type="ChEBI" id="CHEBI:90615"/>
        <dbReference type="ChEBI" id="CHEBI:90616"/>
        <dbReference type="EC" id="2.1.1.72"/>
    </reaction>
</comment>
<reference evidence="10 11" key="1">
    <citation type="submission" date="2023-01" db="EMBL/GenBank/DDBJ databases">
        <title>Minimal conservation of predation-associated metabolite biosynthetic gene clusters underscores biosynthetic potential of Myxococcota including descriptions for ten novel species: Archangium lansinium sp. nov., Myxococcus landrumus sp. nov., Nannocystis bai.</title>
        <authorList>
            <person name="Ahearne A."/>
            <person name="Stevens C."/>
            <person name="Dowd S."/>
        </authorList>
    </citation>
    <scope>NUCLEOTIDE SEQUENCE [LARGE SCALE GENOMIC DNA]</scope>
    <source>
        <strain evidence="10 11">WIWO2</strain>
    </source>
</reference>
<evidence type="ECO:0000259" key="8">
    <source>
        <dbReference type="Pfam" id="PF02384"/>
    </source>
</evidence>
<dbReference type="InterPro" id="IPR038333">
    <property type="entry name" value="T1MK-like_N_sf"/>
</dbReference>
<evidence type="ECO:0000313" key="10">
    <source>
        <dbReference type="EMBL" id="MDC0677710.1"/>
    </source>
</evidence>
<dbReference type="CDD" id="cd02440">
    <property type="entry name" value="AdoMet_MTases"/>
    <property type="match status" value="1"/>
</dbReference>
<evidence type="ECO:0000256" key="3">
    <source>
        <dbReference type="ARBA" id="ARBA00022603"/>
    </source>
</evidence>
<evidence type="ECO:0000256" key="2">
    <source>
        <dbReference type="ARBA" id="ARBA00011900"/>
    </source>
</evidence>
<dbReference type="Gene3D" id="1.20.1260.30">
    <property type="match status" value="1"/>
</dbReference>
<dbReference type="EMBL" id="JAQNDK010000001">
    <property type="protein sequence ID" value="MDC0677710.1"/>
    <property type="molecule type" value="Genomic_DNA"/>
</dbReference>
<dbReference type="InterPro" id="IPR002052">
    <property type="entry name" value="DNA_methylase_N6_adenine_CS"/>
</dbReference>
<gene>
    <name evidence="10" type="ORF">POL72_08135</name>
</gene>
<dbReference type="InterPro" id="IPR029063">
    <property type="entry name" value="SAM-dependent_MTases_sf"/>
</dbReference>
<evidence type="ECO:0000256" key="7">
    <source>
        <dbReference type="ARBA" id="ARBA00047942"/>
    </source>
</evidence>
<comment type="caution">
    <text evidence="10">The sequence shown here is derived from an EMBL/GenBank/DDBJ whole genome shotgun (WGS) entry which is preliminary data.</text>
</comment>
<keyword evidence="3 10" id="KW-0489">Methyltransferase</keyword>
<evidence type="ECO:0000313" key="11">
    <source>
        <dbReference type="Proteomes" id="UP001217485"/>
    </source>
</evidence>
<accession>A0ABT5BVV7</accession>
<dbReference type="Pfam" id="PF02384">
    <property type="entry name" value="N6_Mtase"/>
    <property type="match status" value="1"/>
</dbReference>
<name>A0ABT5BVV7_9BACT</name>
<dbReference type="EC" id="2.1.1.72" evidence="2"/>
<keyword evidence="11" id="KW-1185">Reference proteome</keyword>
<dbReference type="PROSITE" id="PS00092">
    <property type="entry name" value="N6_MTASE"/>
    <property type="match status" value="1"/>
</dbReference>
<feature type="domain" description="DNA methylase adenine-specific" evidence="8">
    <location>
        <begin position="128"/>
        <end position="443"/>
    </location>
</feature>
<dbReference type="Pfam" id="PF12161">
    <property type="entry name" value="HsdM_N"/>
    <property type="match status" value="1"/>
</dbReference>
<evidence type="ECO:0000256" key="6">
    <source>
        <dbReference type="ARBA" id="ARBA00022747"/>
    </source>
</evidence>
<dbReference type="InterPro" id="IPR003356">
    <property type="entry name" value="DNA_methylase_A-5"/>
</dbReference>